<evidence type="ECO:0000256" key="2">
    <source>
        <dbReference type="SAM" id="SignalP"/>
    </source>
</evidence>
<feature type="compositionally biased region" description="Pro residues" evidence="1">
    <location>
        <begin position="57"/>
        <end position="67"/>
    </location>
</feature>
<name>A0A494RD37_9CAUL</name>
<feature type="region of interest" description="Disordered" evidence="1">
    <location>
        <begin position="30"/>
        <end position="67"/>
    </location>
</feature>
<reference evidence="3 4" key="1">
    <citation type="submission" date="2018-10" db="EMBL/GenBank/DDBJ databases">
        <title>Complete genome sequence of Brevundimonas naejangsanensis BRV3.</title>
        <authorList>
            <person name="Berrios L."/>
            <person name="Ely B."/>
        </authorList>
    </citation>
    <scope>NUCLEOTIDE SEQUENCE [LARGE SCALE GENOMIC DNA]</scope>
    <source>
        <strain evidence="3 4">BRV3</strain>
    </source>
</reference>
<evidence type="ECO:0000256" key="1">
    <source>
        <dbReference type="SAM" id="MobiDB-lite"/>
    </source>
</evidence>
<feature type="compositionally biased region" description="Pro residues" evidence="1">
    <location>
        <begin position="32"/>
        <end position="42"/>
    </location>
</feature>
<dbReference type="EMBL" id="CP032707">
    <property type="protein sequence ID" value="AYG94228.1"/>
    <property type="molecule type" value="Genomic_DNA"/>
</dbReference>
<dbReference type="AlphaFoldDB" id="A0A494RD37"/>
<keyword evidence="2" id="KW-0732">Signal</keyword>
<accession>A0A494RD37</accession>
<evidence type="ECO:0000313" key="3">
    <source>
        <dbReference type="EMBL" id="AYG94228.1"/>
    </source>
</evidence>
<evidence type="ECO:0000313" key="4">
    <source>
        <dbReference type="Proteomes" id="UP000276984"/>
    </source>
</evidence>
<gene>
    <name evidence="3" type="ORF">D8I30_02775</name>
</gene>
<protein>
    <submittedName>
        <fullName evidence="3">Uncharacterized protein</fullName>
    </submittedName>
</protein>
<feature type="signal peptide" evidence="2">
    <location>
        <begin position="1"/>
        <end position="26"/>
    </location>
</feature>
<proteinExistence type="predicted"/>
<dbReference type="RefSeq" id="WP_121481385.1">
    <property type="nucleotide sequence ID" value="NZ_CP032707.1"/>
</dbReference>
<sequence length="67" mass="7045">MPLASPARRLLTLGLLSALTCVAACAEFPLRPSAPEPTPPTLPTDQDEPPYDSMNPTAPPPIPPDRA</sequence>
<keyword evidence="4" id="KW-1185">Reference proteome</keyword>
<organism evidence="3 4">
    <name type="scientific">Brevundimonas naejangsanensis</name>
    <dbReference type="NCBI Taxonomy" id="588932"/>
    <lineage>
        <taxon>Bacteria</taxon>
        <taxon>Pseudomonadati</taxon>
        <taxon>Pseudomonadota</taxon>
        <taxon>Alphaproteobacteria</taxon>
        <taxon>Caulobacterales</taxon>
        <taxon>Caulobacteraceae</taxon>
        <taxon>Brevundimonas</taxon>
    </lineage>
</organism>
<dbReference type="Proteomes" id="UP000276984">
    <property type="component" value="Chromosome"/>
</dbReference>
<feature type="chain" id="PRO_5019821744" evidence="2">
    <location>
        <begin position="27"/>
        <end position="67"/>
    </location>
</feature>